<evidence type="ECO:0000256" key="1">
    <source>
        <dbReference type="SAM" id="MobiDB-lite"/>
    </source>
</evidence>
<keyword evidence="4" id="KW-1185">Reference proteome</keyword>
<gene>
    <name evidence="3" type="ORF">SCHPADRAFT_289659</name>
</gene>
<dbReference type="InParanoid" id="A0A0H2RS88"/>
<reference evidence="3 4" key="1">
    <citation type="submission" date="2015-04" db="EMBL/GenBank/DDBJ databases">
        <title>Complete genome sequence of Schizopora paradoxa KUC8140, a cosmopolitan wood degrader in East Asia.</title>
        <authorList>
            <consortium name="DOE Joint Genome Institute"/>
            <person name="Min B."/>
            <person name="Park H."/>
            <person name="Jang Y."/>
            <person name="Kim J.-J."/>
            <person name="Kim K.H."/>
            <person name="Pangilinan J."/>
            <person name="Lipzen A."/>
            <person name="Riley R."/>
            <person name="Grigoriev I.V."/>
            <person name="Spatafora J.W."/>
            <person name="Choi I.-G."/>
        </authorList>
    </citation>
    <scope>NUCLEOTIDE SEQUENCE [LARGE SCALE GENOMIC DNA]</scope>
    <source>
        <strain evidence="3 4">KUC8140</strain>
    </source>
</reference>
<dbReference type="Gene3D" id="1.20.1280.50">
    <property type="match status" value="1"/>
</dbReference>
<dbReference type="OrthoDB" id="2269034at2759"/>
<evidence type="ECO:0000313" key="4">
    <source>
        <dbReference type="Proteomes" id="UP000053477"/>
    </source>
</evidence>
<protein>
    <recommendedName>
        <fullName evidence="2">F-box domain-containing protein</fullName>
    </recommendedName>
</protein>
<sequence>MPSRSRKRAAKRVKGEESGDVSSCLSHTASEPVDSGSDEHHSPPTLAQNLPVEILSEIFAYAIPTTVPPLIKAATLPQWRAYFSLIFPLNLAVVCRTWRLTTLQTPALWTSIFIEVHSAPSRALKALGRCLSTLLDRSSGSRLGLRVGIYFSGTFQFAMACNAVQPLLECQRRWECVEIKFEESEKPKGGLVLNVGKLAMLKSLELHGGFWETHSHVGQPTTDESAAFLDLQLPLLRALNLRNLRQNARMPLVMAAHNLEELIISVNMVEQARRPPICLEHLKKLTIVSTCWSSDVLGSFRCPSLEELVLDGMTDRSFEELHRFVQSSAMFLRVLRVSVMRYFSPGLDLLTHLFQVLTMQTKLAVLAIAAEKAEKEGRLDEALLMHLLSRSDPCTFRCCPNLEDLHICGVLGHEATFSRLVRRRWHVSPRSIRKMRFHNCWTFHKQGPPHERLIRIEDESDYKEEGLDIEATYAY</sequence>
<feature type="region of interest" description="Disordered" evidence="1">
    <location>
        <begin position="1"/>
        <end position="43"/>
    </location>
</feature>
<feature type="compositionally biased region" description="Basic residues" evidence="1">
    <location>
        <begin position="1"/>
        <end position="12"/>
    </location>
</feature>
<dbReference type="InterPro" id="IPR001810">
    <property type="entry name" value="F-box_dom"/>
</dbReference>
<name>A0A0H2RS88_9AGAM</name>
<dbReference type="AlphaFoldDB" id="A0A0H2RS88"/>
<feature type="domain" description="F-box" evidence="2">
    <location>
        <begin position="48"/>
        <end position="114"/>
    </location>
</feature>
<dbReference type="InterPro" id="IPR032675">
    <property type="entry name" value="LRR_dom_sf"/>
</dbReference>
<evidence type="ECO:0000259" key="2">
    <source>
        <dbReference type="Pfam" id="PF12937"/>
    </source>
</evidence>
<feature type="compositionally biased region" description="Polar residues" evidence="1">
    <location>
        <begin position="20"/>
        <end position="29"/>
    </location>
</feature>
<dbReference type="PANTHER" id="PTHR38926:SF5">
    <property type="entry name" value="F-BOX AND LEUCINE-RICH REPEAT PROTEIN 6"/>
    <property type="match status" value="1"/>
</dbReference>
<proteinExistence type="predicted"/>
<dbReference type="Gene3D" id="3.80.10.10">
    <property type="entry name" value="Ribonuclease Inhibitor"/>
    <property type="match status" value="1"/>
</dbReference>
<dbReference type="SUPFAM" id="SSF52047">
    <property type="entry name" value="RNI-like"/>
    <property type="match status" value="1"/>
</dbReference>
<dbReference type="PANTHER" id="PTHR38926">
    <property type="entry name" value="F-BOX DOMAIN CONTAINING PROTEIN, EXPRESSED"/>
    <property type="match status" value="1"/>
</dbReference>
<dbReference type="EMBL" id="KQ085937">
    <property type="protein sequence ID" value="KLO14880.1"/>
    <property type="molecule type" value="Genomic_DNA"/>
</dbReference>
<dbReference type="Proteomes" id="UP000053477">
    <property type="component" value="Unassembled WGS sequence"/>
</dbReference>
<organism evidence="3 4">
    <name type="scientific">Schizopora paradoxa</name>
    <dbReference type="NCBI Taxonomy" id="27342"/>
    <lineage>
        <taxon>Eukaryota</taxon>
        <taxon>Fungi</taxon>
        <taxon>Dikarya</taxon>
        <taxon>Basidiomycota</taxon>
        <taxon>Agaricomycotina</taxon>
        <taxon>Agaricomycetes</taxon>
        <taxon>Hymenochaetales</taxon>
        <taxon>Schizoporaceae</taxon>
        <taxon>Schizopora</taxon>
    </lineage>
</organism>
<dbReference type="Pfam" id="PF12937">
    <property type="entry name" value="F-box-like"/>
    <property type="match status" value="1"/>
</dbReference>
<accession>A0A0H2RS88</accession>
<evidence type="ECO:0000313" key="3">
    <source>
        <dbReference type="EMBL" id="KLO14880.1"/>
    </source>
</evidence>